<proteinExistence type="inferred from homology"/>
<evidence type="ECO:0000256" key="1">
    <source>
        <dbReference type="ARBA" id="ARBA00005474"/>
    </source>
</evidence>
<dbReference type="Pfam" id="PF03195">
    <property type="entry name" value="LOB"/>
    <property type="match status" value="1"/>
</dbReference>
<accession>R0HMS1</accession>
<evidence type="ECO:0000259" key="3">
    <source>
        <dbReference type="PROSITE" id="PS50891"/>
    </source>
</evidence>
<comment type="similarity">
    <text evidence="1">Belongs to the LOB domain-containing protein family.</text>
</comment>
<evidence type="ECO:0000256" key="2">
    <source>
        <dbReference type="SAM" id="MobiDB-lite"/>
    </source>
</evidence>
<evidence type="ECO:0000313" key="4">
    <source>
        <dbReference type="EMBL" id="EOA30999.1"/>
    </source>
</evidence>
<dbReference type="PANTHER" id="PTHR31301:SF67">
    <property type="entry name" value="LOB DOMAIN-CONTAINING PROTEIN 22"/>
    <property type="match status" value="1"/>
</dbReference>
<evidence type="ECO:0000313" key="5">
    <source>
        <dbReference type="Proteomes" id="UP000029121"/>
    </source>
</evidence>
<feature type="region of interest" description="Disordered" evidence="2">
    <location>
        <begin position="47"/>
        <end position="97"/>
    </location>
</feature>
<reference evidence="5" key="1">
    <citation type="journal article" date="2013" name="Nat. Genet.">
        <title>The Capsella rubella genome and the genomic consequences of rapid mating system evolution.</title>
        <authorList>
            <person name="Slotte T."/>
            <person name="Hazzouri K.M."/>
            <person name="Agren J.A."/>
            <person name="Koenig D."/>
            <person name="Maumus F."/>
            <person name="Guo Y.L."/>
            <person name="Steige K."/>
            <person name="Platts A.E."/>
            <person name="Escobar J.S."/>
            <person name="Newman L.K."/>
            <person name="Wang W."/>
            <person name="Mandakova T."/>
            <person name="Vello E."/>
            <person name="Smith L.M."/>
            <person name="Henz S.R."/>
            <person name="Steffen J."/>
            <person name="Takuno S."/>
            <person name="Brandvain Y."/>
            <person name="Coop G."/>
            <person name="Andolfatto P."/>
            <person name="Hu T.T."/>
            <person name="Blanchette M."/>
            <person name="Clark R.M."/>
            <person name="Quesneville H."/>
            <person name="Nordborg M."/>
            <person name="Gaut B.S."/>
            <person name="Lysak M.A."/>
            <person name="Jenkins J."/>
            <person name="Grimwood J."/>
            <person name="Chapman J."/>
            <person name="Prochnik S."/>
            <person name="Shu S."/>
            <person name="Rokhsar D."/>
            <person name="Schmutz J."/>
            <person name="Weigel D."/>
            <person name="Wright S.I."/>
        </authorList>
    </citation>
    <scope>NUCLEOTIDE SEQUENCE [LARGE SCALE GENOMIC DNA]</scope>
    <source>
        <strain evidence="5">cv. Monte Gargano</strain>
    </source>
</reference>
<sequence>MKIVSHHKSKKPEEENNGNFLMMSDEEEKAGLKTACLSSLISLHSPAFPSHQEKTKEPNSPNLSNKKMPSGKPSSAFPLHPKPTPLKPSSSTSNTNNNTNQACAACKYQRRKCAPDCLLAPYFPHDRHRQFLNAHKLFGVSNITKIIKSLTPPEKDAAMHTIMFQSDARANDPVDGCYGIIRKLQYQIEYTRNELEIVLQQLAMFRDRAHHHHQEPQIQIQEPEDLSSFSGSCDLNNNSSIPYNYPLNHVQEPSQQQQYCSSGNNFSGLQEDMWCLQLQDSSTTLNMKAGFIDECEDIKPVEEVSSERHEFEPHEAFLEQRKLDLPSSQFIISS</sequence>
<protein>
    <recommendedName>
        <fullName evidence="3">LOB domain-containing protein</fullName>
    </recommendedName>
</protein>
<feature type="compositionally biased region" description="Low complexity" evidence="2">
    <location>
        <begin position="87"/>
        <end position="97"/>
    </location>
</feature>
<dbReference type="STRING" id="81985.R0HMS1"/>
<feature type="compositionally biased region" description="Basic residues" evidence="2">
    <location>
        <begin position="1"/>
        <end position="10"/>
    </location>
</feature>
<dbReference type="eggNOG" id="ENOG502RY2U">
    <property type="taxonomic scope" value="Eukaryota"/>
</dbReference>
<dbReference type="PROSITE" id="PS50891">
    <property type="entry name" value="LOB"/>
    <property type="match status" value="1"/>
</dbReference>
<dbReference type="EMBL" id="KB870807">
    <property type="protein sequence ID" value="EOA30999.1"/>
    <property type="molecule type" value="Genomic_DNA"/>
</dbReference>
<dbReference type="Proteomes" id="UP000029121">
    <property type="component" value="Unassembled WGS sequence"/>
</dbReference>
<gene>
    <name evidence="4" type="ORF">CARUB_v10014142mg</name>
</gene>
<dbReference type="KEGG" id="crb:17892540"/>
<dbReference type="InterPro" id="IPR004883">
    <property type="entry name" value="LOB"/>
</dbReference>
<dbReference type="OrthoDB" id="1893065at2759"/>
<name>R0HMS1_9BRAS</name>
<dbReference type="PANTHER" id="PTHR31301">
    <property type="entry name" value="LOB DOMAIN-CONTAINING PROTEIN 4-RELATED"/>
    <property type="match status" value="1"/>
</dbReference>
<dbReference type="AlphaFoldDB" id="R0HMS1"/>
<organism evidence="4 5">
    <name type="scientific">Capsella rubella</name>
    <dbReference type="NCBI Taxonomy" id="81985"/>
    <lineage>
        <taxon>Eukaryota</taxon>
        <taxon>Viridiplantae</taxon>
        <taxon>Streptophyta</taxon>
        <taxon>Embryophyta</taxon>
        <taxon>Tracheophyta</taxon>
        <taxon>Spermatophyta</taxon>
        <taxon>Magnoliopsida</taxon>
        <taxon>eudicotyledons</taxon>
        <taxon>Gunneridae</taxon>
        <taxon>Pentapetalae</taxon>
        <taxon>rosids</taxon>
        <taxon>malvids</taxon>
        <taxon>Brassicales</taxon>
        <taxon>Brassicaceae</taxon>
        <taxon>Camelineae</taxon>
        <taxon>Capsella</taxon>
    </lineage>
</organism>
<keyword evidence="5" id="KW-1185">Reference proteome</keyword>
<feature type="domain" description="LOB" evidence="3">
    <location>
        <begin position="101"/>
        <end position="202"/>
    </location>
</feature>
<feature type="region of interest" description="Disordered" evidence="2">
    <location>
        <begin position="1"/>
        <end position="26"/>
    </location>
</feature>
<feature type="compositionally biased region" description="Polar residues" evidence="2">
    <location>
        <begin position="58"/>
        <end position="67"/>
    </location>
</feature>